<keyword evidence="4" id="KW-1185">Reference proteome</keyword>
<reference evidence="3" key="1">
    <citation type="submission" date="2020-11" db="EMBL/GenBank/DDBJ databases">
        <authorList>
            <person name="Whiteford S."/>
        </authorList>
    </citation>
    <scope>NUCLEOTIDE SEQUENCE</scope>
</reference>
<proteinExistence type="predicted"/>
<evidence type="ECO:0000256" key="1">
    <source>
        <dbReference type="ARBA" id="ARBA00022490"/>
    </source>
</evidence>
<dbReference type="EMBL" id="CAJHNJ030000020">
    <property type="protein sequence ID" value="CAG9117645.1"/>
    <property type="molecule type" value="Genomic_DNA"/>
</dbReference>
<dbReference type="PANTHER" id="PTHR20882">
    <property type="entry name" value="CYTOPLASMIC TRNA 2-THIOLATION PROTEIN 2"/>
    <property type="match status" value="1"/>
</dbReference>
<dbReference type="GO" id="GO:0016783">
    <property type="term" value="F:sulfurtransferase activity"/>
    <property type="evidence" value="ECO:0007669"/>
    <property type="project" value="TreeGrafter"/>
</dbReference>
<dbReference type="Gene3D" id="3.40.50.620">
    <property type="entry name" value="HUPs"/>
    <property type="match status" value="1"/>
</dbReference>
<sequence length="214" mass="24072">MSKTEWNDFIEKKKQKLYVKMACILQCSCVFTGETTTTLACNLLSNIGLGRGAQLHHDVGFSDTRHETVKVLRPMKDITKEELSNYAAIKLITCPLPQEENKSNMDSLQSLINSFVVDLQENYSATISTVCKTAEKIGSAVNECDKRCFHCQSDMNIKEDKLTAQEATSFSKVVCLSHPQQQKMLEPQSFDDTVKQSLPLYCYSCSRNKAFSIS</sequence>
<evidence type="ECO:0000313" key="3">
    <source>
        <dbReference type="EMBL" id="CAG9117645.1"/>
    </source>
</evidence>
<dbReference type="GO" id="GO:0005829">
    <property type="term" value="C:cytosol"/>
    <property type="evidence" value="ECO:0007669"/>
    <property type="project" value="TreeGrafter"/>
</dbReference>
<gene>
    <name evidence="3" type="ORF">PLXY2_LOCUS6293</name>
</gene>
<organism evidence="3 4">
    <name type="scientific">Plutella xylostella</name>
    <name type="common">Diamondback moth</name>
    <name type="synonym">Plutella maculipennis</name>
    <dbReference type="NCBI Taxonomy" id="51655"/>
    <lineage>
        <taxon>Eukaryota</taxon>
        <taxon>Metazoa</taxon>
        <taxon>Ecdysozoa</taxon>
        <taxon>Arthropoda</taxon>
        <taxon>Hexapoda</taxon>
        <taxon>Insecta</taxon>
        <taxon>Pterygota</taxon>
        <taxon>Neoptera</taxon>
        <taxon>Endopterygota</taxon>
        <taxon>Lepidoptera</taxon>
        <taxon>Glossata</taxon>
        <taxon>Ditrysia</taxon>
        <taxon>Yponomeutoidea</taxon>
        <taxon>Plutellidae</taxon>
        <taxon>Plutella</taxon>
    </lineage>
</organism>
<comment type="caution">
    <text evidence="3">The sequence shown here is derived from an EMBL/GenBank/DDBJ whole genome shotgun (WGS) entry which is preliminary data.</text>
</comment>
<dbReference type="PANTHER" id="PTHR20882:SF14">
    <property type="entry name" value="CYTOPLASMIC TRNA 2-THIOLATION PROTEIN 2"/>
    <property type="match status" value="1"/>
</dbReference>
<dbReference type="AlphaFoldDB" id="A0A8S4EPG1"/>
<protein>
    <submittedName>
        <fullName evidence="3">(diamondback moth) hypothetical protein</fullName>
    </submittedName>
</protein>
<evidence type="ECO:0000256" key="2">
    <source>
        <dbReference type="ARBA" id="ARBA00022694"/>
    </source>
</evidence>
<keyword evidence="1" id="KW-0963">Cytoplasm</keyword>
<dbReference type="Proteomes" id="UP000653454">
    <property type="component" value="Unassembled WGS sequence"/>
</dbReference>
<keyword evidence="2" id="KW-0819">tRNA processing</keyword>
<dbReference type="InterPro" id="IPR019407">
    <property type="entry name" value="CTU2"/>
</dbReference>
<dbReference type="GO" id="GO:0002143">
    <property type="term" value="P:tRNA wobble position uridine thiolation"/>
    <property type="evidence" value="ECO:0007669"/>
    <property type="project" value="TreeGrafter"/>
</dbReference>
<accession>A0A8S4EPG1</accession>
<dbReference type="Pfam" id="PF10288">
    <property type="entry name" value="CTU2"/>
    <property type="match status" value="1"/>
</dbReference>
<dbReference type="GO" id="GO:0000049">
    <property type="term" value="F:tRNA binding"/>
    <property type="evidence" value="ECO:0007669"/>
    <property type="project" value="InterPro"/>
</dbReference>
<dbReference type="InterPro" id="IPR014729">
    <property type="entry name" value="Rossmann-like_a/b/a_fold"/>
</dbReference>
<evidence type="ECO:0000313" key="4">
    <source>
        <dbReference type="Proteomes" id="UP000653454"/>
    </source>
</evidence>
<name>A0A8S4EPG1_PLUXY</name>